<feature type="domain" description="RNA polymerase sigma factor 70 region 4 type 2" evidence="6">
    <location>
        <begin position="122"/>
        <end position="172"/>
    </location>
</feature>
<dbReference type="InterPro" id="IPR014284">
    <property type="entry name" value="RNA_pol_sigma-70_dom"/>
</dbReference>
<dbReference type="Gene3D" id="1.10.10.10">
    <property type="entry name" value="Winged helix-like DNA-binding domain superfamily/Winged helix DNA-binding domain"/>
    <property type="match status" value="1"/>
</dbReference>
<evidence type="ECO:0000256" key="1">
    <source>
        <dbReference type="ARBA" id="ARBA00010641"/>
    </source>
</evidence>
<dbReference type="PANTHER" id="PTHR43133">
    <property type="entry name" value="RNA POLYMERASE ECF-TYPE SIGMA FACTO"/>
    <property type="match status" value="1"/>
</dbReference>
<name>A0A975FY43_9CAUL</name>
<dbReference type="InterPro" id="IPR007627">
    <property type="entry name" value="RNA_pol_sigma70_r2"/>
</dbReference>
<dbReference type="InterPro" id="IPR013249">
    <property type="entry name" value="RNA_pol_sigma70_r4_t2"/>
</dbReference>
<keyword evidence="2" id="KW-0805">Transcription regulation</keyword>
<dbReference type="Proteomes" id="UP000676409">
    <property type="component" value="Chromosome"/>
</dbReference>
<dbReference type="GO" id="GO:0003677">
    <property type="term" value="F:DNA binding"/>
    <property type="evidence" value="ECO:0007669"/>
    <property type="project" value="InterPro"/>
</dbReference>
<dbReference type="Pfam" id="PF08281">
    <property type="entry name" value="Sigma70_r4_2"/>
    <property type="match status" value="1"/>
</dbReference>
<dbReference type="InterPro" id="IPR013325">
    <property type="entry name" value="RNA_pol_sigma_r2"/>
</dbReference>
<keyword evidence="8" id="KW-1185">Reference proteome</keyword>
<dbReference type="InterPro" id="IPR036388">
    <property type="entry name" value="WH-like_DNA-bd_sf"/>
</dbReference>
<evidence type="ECO:0000259" key="6">
    <source>
        <dbReference type="Pfam" id="PF08281"/>
    </source>
</evidence>
<dbReference type="NCBIfam" id="TIGR02937">
    <property type="entry name" value="sigma70-ECF"/>
    <property type="match status" value="1"/>
</dbReference>
<evidence type="ECO:0000313" key="7">
    <source>
        <dbReference type="EMBL" id="QUD87067.1"/>
    </source>
</evidence>
<dbReference type="SUPFAM" id="SSF88659">
    <property type="entry name" value="Sigma3 and sigma4 domains of RNA polymerase sigma factors"/>
    <property type="match status" value="1"/>
</dbReference>
<evidence type="ECO:0000256" key="2">
    <source>
        <dbReference type="ARBA" id="ARBA00023015"/>
    </source>
</evidence>
<feature type="domain" description="RNA polymerase sigma-70 region 2" evidence="5">
    <location>
        <begin position="21"/>
        <end position="83"/>
    </location>
</feature>
<dbReference type="KEGG" id="caul:KCG34_18655"/>
<evidence type="ECO:0000259" key="5">
    <source>
        <dbReference type="Pfam" id="PF04542"/>
    </source>
</evidence>
<dbReference type="EMBL" id="CP073078">
    <property type="protein sequence ID" value="QUD87067.1"/>
    <property type="molecule type" value="Genomic_DNA"/>
</dbReference>
<proteinExistence type="inferred from homology"/>
<dbReference type="InterPro" id="IPR013324">
    <property type="entry name" value="RNA_pol_sigma_r3/r4-like"/>
</dbReference>
<dbReference type="InterPro" id="IPR039425">
    <property type="entry name" value="RNA_pol_sigma-70-like"/>
</dbReference>
<dbReference type="CDD" id="cd06171">
    <property type="entry name" value="Sigma70_r4"/>
    <property type="match status" value="1"/>
</dbReference>
<dbReference type="AlphaFoldDB" id="A0A975FY43"/>
<evidence type="ECO:0000256" key="3">
    <source>
        <dbReference type="ARBA" id="ARBA00023082"/>
    </source>
</evidence>
<evidence type="ECO:0000256" key="4">
    <source>
        <dbReference type="ARBA" id="ARBA00023163"/>
    </source>
</evidence>
<dbReference type="SUPFAM" id="SSF88946">
    <property type="entry name" value="Sigma2 domain of RNA polymerase sigma factors"/>
    <property type="match status" value="1"/>
</dbReference>
<keyword evidence="4" id="KW-0804">Transcription</keyword>
<accession>A0A975FY43</accession>
<keyword evidence="3" id="KW-0731">Sigma factor</keyword>
<dbReference type="RefSeq" id="WP_211937119.1">
    <property type="nucleotide sequence ID" value="NZ_CP073078.1"/>
</dbReference>
<protein>
    <submittedName>
        <fullName evidence="7">Sigma-70 family RNA polymerase sigma factor</fullName>
    </submittedName>
</protein>
<dbReference type="PANTHER" id="PTHR43133:SF25">
    <property type="entry name" value="RNA POLYMERASE SIGMA FACTOR RFAY-RELATED"/>
    <property type="match status" value="1"/>
</dbReference>
<reference evidence="7" key="1">
    <citation type="submission" date="2021-04" db="EMBL/GenBank/DDBJ databases">
        <title>The complete genome sequence of Caulobacter sp. S6.</title>
        <authorList>
            <person name="Tang Y."/>
            <person name="Ouyang W."/>
            <person name="Liu Q."/>
            <person name="Huang B."/>
            <person name="Guo Z."/>
            <person name="Lei P."/>
        </authorList>
    </citation>
    <scope>NUCLEOTIDE SEQUENCE</scope>
    <source>
        <strain evidence="7">S6</strain>
    </source>
</reference>
<dbReference type="Gene3D" id="1.10.1740.10">
    <property type="match status" value="1"/>
</dbReference>
<organism evidence="7 8">
    <name type="scientific">Phenylobacterium montanum</name>
    <dbReference type="NCBI Taxonomy" id="2823693"/>
    <lineage>
        <taxon>Bacteria</taxon>
        <taxon>Pseudomonadati</taxon>
        <taxon>Pseudomonadota</taxon>
        <taxon>Alphaproteobacteria</taxon>
        <taxon>Caulobacterales</taxon>
        <taxon>Caulobacteraceae</taxon>
        <taxon>Phenylobacterium</taxon>
    </lineage>
</organism>
<comment type="similarity">
    <text evidence="1">Belongs to the sigma-70 factor family. ECF subfamily.</text>
</comment>
<dbReference type="GO" id="GO:0006352">
    <property type="term" value="P:DNA-templated transcription initiation"/>
    <property type="evidence" value="ECO:0007669"/>
    <property type="project" value="InterPro"/>
</dbReference>
<dbReference type="GO" id="GO:0016987">
    <property type="term" value="F:sigma factor activity"/>
    <property type="evidence" value="ECO:0007669"/>
    <property type="project" value="UniProtKB-KW"/>
</dbReference>
<sequence>MNPRPPTKDETARFSALALPHTDAAYNLALRLTRQAEAAEDVTHDAFVSALAGFAAYRGGDARAWILTIVRRKAYDWLRARARVVPLHGGAEGEEELEFDMADPDQESPEQALIRKGEAAGVHAALDCLPPRLREVLVLREMEELSYREIAEVTDAPIGSVMSRLARARGQLAEAWRRLQGQKEGAA</sequence>
<gene>
    <name evidence="7" type="ORF">KCG34_18655</name>
</gene>
<evidence type="ECO:0000313" key="8">
    <source>
        <dbReference type="Proteomes" id="UP000676409"/>
    </source>
</evidence>
<dbReference type="Pfam" id="PF04542">
    <property type="entry name" value="Sigma70_r2"/>
    <property type="match status" value="1"/>
</dbReference>